<proteinExistence type="predicted"/>
<dbReference type="InterPro" id="IPR003439">
    <property type="entry name" value="ABC_transporter-like_ATP-bd"/>
</dbReference>
<dbReference type="OrthoDB" id="1932567at2759"/>
<evidence type="ECO:0000256" key="2">
    <source>
        <dbReference type="ARBA" id="ARBA00022840"/>
    </source>
</evidence>
<dbReference type="PANTHER" id="PTHR43204:SF1">
    <property type="entry name" value="ABC TRANSPORTER I FAMILY MEMBER 6, CHLOROPLASTIC"/>
    <property type="match status" value="1"/>
</dbReference>
<evidence type="ECO:0000259" key="3">
    <source>
        <dbReference type="Pfam" id="PF00005"/>
    </source>
</evidence>
<protein>
    <submittedName>
        <fullName evidence="4">ABC transporter I family member 6</fullName>
    </submittedName>
</protein>
<sequence>MIDREECFSHQVQYEGNTVHVSFVVIKADSPWHYGDDGVDLVRPPYDKSYYHVSPLRGLIVKLEWGRIDLCPRGGVVAIKPVVKFTPTPTVCRNVSQKSLLLEVKDLTAVIAETKQEILKDVNFVVYEGEVHTIMGKNGSGKSTFAKGNKEKSSDVGVAAATIVG</sequence>
<feature type="domain" description="ABC transporter" evidence="3">
    <location>
        <begin position="119"/>
        <end position="147"/>
    </location>
</feature>
<evidence type="ECO:0000313" key="6">
    <source>
        <dbReference type="Proteomes" id="UP000321393"/>
    </source>
</evidence>
<organism evidence="4 6">
    <name type="scientific">Cucumis melo var. makuwa</name>
    <name type="common">Oriental melon</name>
    <dbReference type="NCBI Taxonomy" id="1194695"/>
    <lineage>
        <taxon>Eukaryota</taxon>
        <taxon>Viridiplantae</taxon>
        <taxon>Streptophyta</taxon>
        <taxon>Embryophyta</taxon>
        <taxon>Tracheophyta</taxon>
        <taxon>Spermatophyta</taxon>
        <taxon>Magnoliopsida</taxon>
        <taxon>eudicotyledons</taxon>
        <taxon>Gunneridae</taxon>
        <taxon>Pentapetalae</taxon>
        <taxon>rosids</taxon>
        <taxon>fabids</taxon>
        <taxon>Cucurbitales</taxon>
        <taxon>Cucurbitaceae</taxon>
        <taxon>Benincaseae</taxon>
        <taxon>Cucumis</taxon>
    </lineage>
</organism>
<dbReference type="PANTHER" id="PTHR43204">
    <property type="entry name" value="ABC TRANSPORTER I FAMILY MEMBER 6, CHLOROPLASTIC"/>
    <property type="match status" value="1"/>
</dbReference>
<dbReference type="Gene3D" id="3.40.50.300">
    <property type="entry name" value="P-loop containing nucleotide triphosphate hydrolases"/>
    <property type="match status" value="1"/>
</dbReference>
<dbReference type="InterPro" id="IPR027417">
    <property type="entry name" value="P-loop_NTPase"/>
</dbReference>
<dbReference type="EMBL" id="SSTD01008740">
    <property type="protein sequence ID" value="TYK14945.1"/>
    <property type="molecule type" value="Genomic_DNA"/>
</dbReference>
<gene>
    <name evidence="5" type="ORF">E5676_scaffold437G00070</name>
    <name evidence="4" type="ORF">E6C27_scaffold466G001120</name>
</gene>
<keyword evidence="1" id="KW-0547">Nucleotide-binding</keyword>
<dbReference type="SUPFAM" id="SSF52540">
    <property type="entry name" value="P-loop containing nucleoside triphosphate hydrolases"/>
    <property type="match status" value="1"/>
</dbReference>
<evidence type="ECO:0000313" key="5">
    <source>
        <dbReference type="EMBL" id="TYK14945.1"/>
    </source>
</evidence>
<dbReference type="GO" id="GO:0016887">
    <property type="term" value="F:ATP hydrolysis activity"/>
    <property type="evidence" value="ECO:0007669"/>
    <property type="project" value="InterPro"/>
</dbReference>
<dbReference type="AlphaFoldDB" id="A0A5A7TW66"/>
<reference evidence="6 7" key="1">
    <citation type="submission" date="2019-08" db="EMBL/GenBank/DDBJ databases">
        <title>Draft genome sequences of two oriental melons (Cucumis melo L. var makuwa).</title>
        <authorList>
            <person name="Kwon S.-Y."/>
        </authorList>
    </citation>
    <scope>NUCLEOTIDE SEQUENCE [LARGE SCALE GENOMIC DNA]</scope>
    <source>
        <strain evidence="7">cv. Chang Bougi</strain>
        <strain evidence="6">cv. SW 3</strain>
        <tissue evidence="4">Leaf</tissue>
    </source>
</reference>
<name>A0A5A7TW66_CUCMM</name>
<dbReference type="Pfam" id="PF00005">
    <property type="entry name" value="ABC_tran"/>
    <property type="match status" value="1"/>
</dbReference>
<dbReference type="EMBL" id="SSTE01013512">
    <property type="protein sequence ID" value="KAA0047128.1"/>
    <property type="molecule type" value="Genomic_DNA"/>
</dbReference>
<evidence type="ECO:0000313" key="7">
    <source>
        <dbReference type="Proteomes" id="UP000321947"/>
    </source>
</evidence>
<dbReference type="InterPro" id="IPR010230">
    <property type="entry name" value="FeS-cluster_ATPase_SufC"/>
</dbReference>
<evidence type="ECO:0000256" key="1">
    <source>
        <dbReference type="ARBA" id="ARBA00022741"/>
    </source>
</evidence>
<accession>A0A5A7TW66</accession>
<evidence type="ECO:0000313" key="4">
    <source>
        <dbReference type="EMBL" id="KAA0047128.1"/>
    </source>
</evidence>
<dbReference type="Proteomes" id="UP000321947">
    <property type="component" value="Unassembled WGS sequence"/>
</dbReference>
<comment type="caution">
    <text evidence="4">The sequence shown here is derived from an EMBL/GenBank/DDBJ whole genome shotgun (WGS) entry which is preliminary data.</text>
</comment>
<dbReference type="GO" id="GO:0005524">
    <property type="term" value="F:ATP binding"/>
    <property type="evidence" value="ECO:0007669"/>
    <property type="project" value="UniProtKB-KW"/>
</dbReference>
<dbReference type="Proteomes" id="UP000321393">
    <property type="component" value="Unassembled WGS sequence"/>
</dbReference>
<keyword evidence="2" id="KW-0067">ATP-binding</keyword>